<evidence type="ECO:0000313" key="1">
    <source>
        <dbReference type="EMBL" id="AGM15693.1"/>
    </source>
</evidence>
<dbReference type="EMBL" id="KC662249">
    <property type="protein sequence ID" value="AGM15693.1"/>
    <property type="molecule type" value="Genomic_DNA"/>
</dbReference>
<dbReference type="Proteomes" id="UP000204225">
    <property type="component" value="Segment"/>
</dbReference>
<proteinExistence type="predicted"/>
<gene>
    <name evidence="1" type="ORF">PGCG_00389</name>
</gene>
<reference evidence="1 2" key="1">
    <citation type="journal article" date="2013" name="Proc. Natl. Acad. Sci. U.S.A.">
        <title>Genome of Phaeocystis globosa virus PgV-16T highlights the common ancestry of the largest known DNA viruses infecting eukaryotes.</title>
        <authorList>
            <person name="Santini S."/>
            <person name="Jeudy S."/>
            <person name="Bartoli J."/>
            <person name="Poirot O."/>
            <person name="Lescot M."/>
            <person name="Abergel C."/>
            <person name="Barbe V."/>
            <person name="Wommack K.E."/>
            <person name="Noordeloos A.A."/>
            <person name="Brussaard C.P."/>
            <person name="Claverie J.M."/>
        </authorList>
    </citation>
    <scope>NUCLEOTIDE SEQUENCE [LARGE SCALE GENOMIC DNA]</scope>
    <source>
        <strain evidence="1 2">16T</strain>
    </source>
</reference>
<name>A0AC59EXP4_9VIRU</name>
<organism evidence="1 2">
    <name type="scientific">Phaeocystis globosa virus PgV-16T</name>
    <dbReference type="NCBI Taxonomy" id="3071227"/>
    <lineage>
        <taxon>Viruses</taxon>
        <taxon>Varidnaviria</taxon>
        <taxon>Bamfordvirae</taxon>
        <taxon>Nucleocytoviricota</taxon>
        <taxon>Megaviricetes</taxon>
        <taxon>Imitervirales</taxon>
        <taxon>Mesomimiviridae</taxon>
        <taxon>Tethysvirus</taxon>
        <taxon>Tethysvirus hollandense</taxon>
    </lineage>
</organism>
<evidence type="ECO:0000313" key="2">
    <source>
        <dbReference type="Proteomes" id="UP000204225"/>
    </source>
</evidence>
<keyword evidence="2" id="KW-1185">Reference proteome</keyword>
<accession>A0AC59EXP4</accession>
<protein>
    <submittedName>
        <fullName evidence="1">Deoxyuridine 5'-triphosphate nucleotidohydrolase</fullName>
    </submittedName>
</protein>
<sequence length="277" mass="31808">MIMSPPHNFSSRNSNRTVTHQYIRFACLRRRLGNIPHISVAQNHYISVSFVNGIYNINKIQINFFLIYKKIDINVKIIIITYQPLFIMNTNTPINSPKFYELFIYIDSQSTELKDLYTHAIRTHNQNVDNYLNALINNEPDMETYCFNAGFDLFCPQDTDSMGAQKVVLDHKIVTCMKMKKSYVSYYLYPRSSVVKTPLRLANSVGIIDSGYRGNIKAVFDNISGYDFMDHKIEFGSRLVQLCPPNLEYPMKIYIMDEVKSLGVTLRGNGAFGSTGV</sequence>